<keyword evidence="6" id="KW-0472">Membrane</keyword>
<dbReference type="CDD" id="cd14686">
    <property type="entry name" value="bZIP"/>
    <property type="match status" value="1"/>
</dbReference>
<dbReference type="FunFam" id="1.10.555.10:FF:000015">
    <property type="entry name" value="rho GTPase-activating protein 25 isoform X1"/>
    <property type="match status" value="1"/>
</dbReference>
<feature type="compositionally biased region" description="Polar residues" evidence="5">
    <location>
        <begin position="527"/>
        <end position="544"/>
    </location>
</feature>
<dbReference type="Proteomes" id="UP000515152">
    <property type="component" value="Chromosome 8"/>
</dbReference>
<dbReference type="PROSITE" id="PS50238">
    <property type="entry name" value="RHOGAP"/>
    <property type="match status" value="1"/>
</dbReference>
<keyword evidence="1" id="KW-0343">GTPase activation</keyword>
<keyword evidence="2" id="KW-0597">Phosphoprotein</keyword>
<dbReference type="GO" id="GO:0035313">
    <property type="term" value="P:wound healing, spreading of epidermal cells"/>
    <property type="evidence" value="ECO:0007669"/>
    <property type="project" value="TreeGrafter"/>
</dbReference>
<dbReference type="SMART" id="SM00324">
    <property type="entry name" value="RhoGAP"/>
    <property type="match status" value="1"/>
</dbReference>
<dbReference type="GO" id="GO:0007165">
    <property type="term" value="P:signal transduction"/>
    <property type="evidence" value="ECO:0007669"/>
    <property type="project" value="InterPro"/>
</dbReference>
<proteinExistence type="predicted"/>
<dbReference type="InterPro" id="IPR051025">
    <property type="entry name" value="RhoGAP"/>
</dbReference>
<feature type="region of interest" description="Disordered" evidence="5">
    <location>
        <begin position="329"/>
        <end position="415"/>
    </location>
</feature>
<organism evidence="8 9">
    <name type="scientific">Clupea harengus</name>
    <name type="common">Atlantic herring</name>
    <dbReference type="NCBI Taxonomy" id="7950"/>
    <lineage>
        <taxon>Eukaryota</taxon>
        <taxon>Metazoa</taxon>
        <taxon>Chordata</taxon>
        <taxon>Craniata</taxon>
        <taxon>Vertebrata</taxon>
        <taxon>Euteleostomi</taxon>
        <taxon>Actinopterygii</taxon>
        <taxon>Neopterygii</taxon>
        <taxon>Teleostei</taxon>
        <taxon>Clupei</taxon>
        <taxon>Clupeiformes</taxon>
        <taxon>Clupeoidei</taxon>
        <taxon>Clupeidae</taxon>
        <taxon>Clupea</taxon>
    </lineage>
</organism>
<evidence type="ECO:0000256" key="2">
    <source>
        <dbReference type="ARBA" id="ARBA00022553"/>
    </source>
</evidence>
<dbReference type="AlphaFoldDB" id="A0A8M1KPP8"/>
<dbReference type="Pfam" id="PF00620">
    <property type="entry name" value="RhoGAP"/>
    <property type="match status" value="1"/>
</dbReference>
<dbReference type="GO" id="GO:0035021">
    <property type="term" value="P:negative regulation of Rac protein signal transduction"/>
    <property type="evidence" value="ECO:0007669"/>
    <property type="project" value="TreeGrafter"/>
</dbReference>
<dbReference type="OrthoDB" id="10033734at2759"/>
<dbReference type="RefSeq" id="XP_042564368.1">
    <property type="nucleotide sequence ID" value="XM_042708434.1"/>
</dbReference>
<feature type="region of interest" description="Disordered" evidence="5">
    <location>
        <begin position="522"/>
        <end position="560"/>
    </location>
</feature>
<evidence type="ECO:0000256" key="1">
    <source>
        <dbReference type="ARBA" id="ARBA00022468"/>
    </source>
</evidence>
<dbReference type="PANTHER" id="PTHR15228:SF36">
    <property type="entry name" value="RHO GTPASE-ACTIVATING PROTEIN 24-LIKE ISOFORM X1"/>
    <property type="match status" value="1"/>
</dbReference>
<gene>
    <name evidence="9" type="primary">si:ch211-247j9.1</name>
</gene>
<sequence>MSTKQLMCAVTVRTLIGYFLEELMQILVLPLSCLSLSHFFIWVILALQYRTDKHVSLCLSPSGVFGQRLEETVLYERRYGVHMAPLVVEQCVDFIRERGLTEVGLFRQPGQATLVKELQEAFDAGEKPSFDSSTDVHTVASLLKLYLRELPEPLVPFSRYPDFLICGKRIPADRKQGLLELRSLLHELPVANFNLLNYICQFLNEVQTYSSSNKMNIENLATVFGPNILRPKAEDPESIIGGTAAIQHLMSDLIREHSLLFSKDGDTDTPRISRPAPLTGHRHSNHAEWAHTELDVQECDSHLGMAADCLPSPHLASTPCSRQLSLPLTAERRGSSHSPRERRKSPLVTETASQLSAAAAIGSSPAEPQSYSPAPSKCHSPDSGLIPLPASPSSPASSQTAVLEGPSQPADWSGIEEPRWTAEKDLGGNSGSSDAQDSTLSVYDNMDTMTDLVVDEAADTGSGVGMAEVEGATSVAGSGSTWSSCEALLQDGTRSGSGGPSSPCQASVSFPSLFRVDREDGDAHHNSLASSSAPTDAPLSTGSSEVFLPSAPPDPHMPTATHAMHCLLAGLRQQMARQKAEYEARIQRLERKNETLQAEVAGLRSSLEQQRQWFSVAEIKMRNVERARLDADRRNTALQKEMEQFFDTFGDLNAEAKKTERIIQSF</sequence>
<dbReference type="PANTHER" id="PTHR15228">
    <property type="entry name" value="SPERMATHECAL PHYSIOLOGY VARIANT"/>
    <property type="match status" value="1"/>
</dbReference>
<keyword evidence="6" id="KW-0812">Transmembrane</keyword>
<evidence type="ECO:0000313" key="9">
    <source>
        <dbReference type="RefSeq" id="XP_042564368.1"/>
    </source>
</evidence>
<keyword evidence="8" id="KW-1185">Reference proteome</keyword>
<dbReference type="GO" id="GO:0005925">
    <property type="term" value="C:focal adhesion"/>
    <property type="evidence" value="ECO:0007669"/>
    <property type="project" value="TreeGrafter"/>
</dbReference>
<dbReference type="GO" id="GO:1900028">
    <property type="term" value="P:negative regulation of ruffle assembly"/>
    <property type="evidence" value="ECO:0007669"/>
    <property type="project" value="TreeGrafter"/>
</dbReference>
<dbReference type="InterPro" id="IPR000198">
    <property type="entry name" value="RhoGAP_dom"/>
</dbReference>
<dbReference type="GO" id="GO:0005096">
    <property type="term" value="F:GTPase activator activity"/>
    <property type="evidence" value="ECO:0007669"/>
    <property type="project" value="UniProtKB-KW"/>
</dbReference>
<evidence type="ECO:0000256" key="5">
    <source>
        <dbReference type="SAM" id="MobiDB-lite"/>
    </source>
</evidence>
<keyword evidence="6" id="KW-1133">Transmembrane helix</keyword>
<name>A0A8M1KPP8_CLUHA</name>
<accession>A0A8M1KPP8</accession>
<feature type="domain" description="Rho-GAP" evidence="7">
    <location>
        <begin position="67"/>
        <end position="261"/>
    </location>
</feature>
<feature type="transmembrane region" description="Helical" evidence="6">
    <location>
        <begin position="23"/>
        <end position="47"/>
    </location>
</feature>
<reference evidence="9" key="1">
    <citation type="submission" date="2025-08" db="UniProtKB">
        <authorList>
            <consortium name="RefSeq"/>
        </authorList>
    </citation>
    <scope>IDENTIFICATION</scope>
</reference>
<evidence type="ECO:0000259" key="7">
    <source>
        <dbReference type="PROSITE" id="PS50238"/>
    </source>
</evidence>
<dbReference type="GeneID" id="105907390"/>
<keyword evidence="3 4" id="KW-0175">Coiled coil</keyword>
<protein>
    <submittedName>
        <fullName evidence="9">Rho GTPase-activating protein 24 isoform X1</fullName>
    </submittedName>
</protein>
<evidence type="ECO:0000256" key="4">
    <source>
        <dbReference type="SAM" id="Coils"/>
    </source>
</evidence>
<evidence type="ECO:0000256" key="6">
    <source>
        <dbReference type="SAM" id="Phobius"/>
    </source>
</evidence>
<evidence type="ECO:0000313" key="8">
    <source>
        <dbReference type="Proteomes" id="UP000515152"/>
    </source>
</evidence>
<evidence type="ECO:0000256" key="3">
    <source>
        <dbReference type="ARBA" id="ARBA00023054"/>
    </source>
</evidence>
<feature type="coiled-coil region" evidence="4">
    <location>
        <begin position="572"/>
        <end position="641"/>
    </location>
</feature>